<name>A0A0C9WM04_9AGAR</name>
<keyword evidence="2" id="KW-1185">Reference proteome</keyword>
<accession>A0A0C9WM04</accession>
<proteinExistence type="predicted"/>
<protein>
    <submittedName>
        <fullName evidence="1">Uncharacterized protein</fullName>
    </submittedName>
</protein>
<evidence type="ECO:0000313" key="1">
    <source>
        <dbReference type="EMBL" id="KIJ90755.1"/>
    </source>
</evidence>
<organism evidence="1 2">
    <name type="scientific">Laccaria amethystina LaAM-08-1</name>
    <dbReference type="NCBI Taxonomy" id="1095629"/>
    <lineage>
        <taxon>Eukaryota</taxon>
        <taxon>Fungi</taxon>
        <taxon>Dikarya</taxon>
        <taxon>Basidiomycota</taxon>
        <taxon>Agaricomycotina</taxon>
        <taxon>Agaricomycetes</taxon>
        <taxon>Agaricomycetidae</taxon>
        <taxon>Agaricales</taxon>
        <taxon>Agaricineae</taxon>
        <taxon>Hydnangiaceae</taxon>
        <taxon>Laccaria</taxon>
    </lineage>
</organism>
<dbReference type="AlphaFoldDB" id="A0A0C9WM04"/>
<sequence>MQLPVPLRHLYCFATTSTLSVLSAFLSPDPTHVMLSVVLRLYGPRPLGC</sequence>
<evidence type="ECO:0000313" key="2">
    <source>
        <dbReference type="Proteomes" id="UP000054477"/>
    </source>
</evidence>
<dbReference type="Proteomes" id="UP000054477">
    <property type="component" value="Unassembled WGS sequence"/>
</dbReference>
<reference evidence="1 2" key="1">
    <citation type="submission" date="2014-04" db="EMBL/GenBank/DDBJ databases">
        <authorList>
            <consortium name="DOE Joint Genome Institute"/>
            <person name="Kuo A."/>
            <person name="Kohler A."/>
            <person name="Nagy L.G."/>
            <person name="Floudas D."/>
            <person name="Copeland A."/>
            <person name="Barry K.W."/>
            <person name="Cichocki N."/>
            <person name="Veneault-Fourrey C."/>
            <person name="LaButti K."/>
            <person name="Lindquist E.A."/>
            <person name="Lipzen A."/>
            <person name="Lundell T."/>
            <person name="Morin E."/>
            <person name="Murat C."/>
            <person name="Sun H."/>
            <person name="Tunlid A."/>
            <person name="Henrissat B."/>
            <person name="Grigoriev I.V."/>
            <person name="Hibbett D.S."/>
            <person name="Martin F."/>
            <person name="Nordberg H.P."/>
            <person name="Cantor M.N."/>
            <person name="Hua S.X."/>
        </authorList>
    </citation>
    <scope>NUCLEOTIDE SEQUENCE [LARGE SCALE GENOMIC DNA]</scope>
    <source>
        <strain evidence="1 2">LaAM-08-1</strain>
    </source>
</reference>
<reference evidence="2" key="2">
    <citation type="submission" date="2015-01" db="EMBL/GenBank/DDBJ databases">
        <title>Evolutionary Origins and Diversification of the Mycorrhizal Mutualists.</title>
        <authorList>
            <consortium name="DOE Joint Genome Institute"/>
            <consortium name="Mycorrhizal Genomics Consortium"/>
            <person name="Kohler A."/>
            <person name="Kuo A."/>
            <person name="Nagy L.G."/>
            <person name="Floudas D."/>
            <person name="Copeland A."/>
            <person name="Barry K.W."/>
            <person name="Cichocki N."/>
            <person name="Veneault-Fourrey C."/>
            <person name="LaButti K."/>
            <person name="Lindquist E.A."/>
            <person name="Lipzen A."/>
            <person name="Lundell T."/>
            <person name="Morin E."/>
            <person name="Murat C."/>
            <person name="Riley R."/>
            <person name="Ohm R."/>
            <person name="Sun H."/>
            <person name="Tunlid A."/>
            <person name="Henrissat B."/>
            <person name="Grigoriev I.V."/>
            <person name="Hibbett D.S."/>
            <person name="Martin F."/>
        </authorList>
    </citation>
    <scope>NUCLEOTIDE SEQUENCE [LARGE SCALE GENOMIC DNA]</scope>
    <source>
        <strain evidence="2">LaAM-08-1</strain>
    </source>
</reference>
<dbReference type="HOGENOM" id="CLU_3143302_0_0_1"/>
<gene>
    <name evidence="1" type="ORF">K443DRAFT_14967</name>
</gene>
<dbReference type="EMBL" id="KN839116">
    <property type="protein sequence ID" value="KIJ90755.1"/>
    <property type="molecule type" value="Genomic_DNA"/>
</dbReference>